<keyword evidence="2" id="KW-0560">Oxidoreductase</keyword>
<comment type="similarity">
    <text evidence="1">Belongs to the MsrB Met sulfoxide reductase family.</text>
</comment>
<dbReference type="Gene3D" id="3.30.760.10">
    <property type="entry name" value="RNA Cap, Translation Initiation Factor Eif4e"/>
    <property type="match status" value="1"/>
</dbReference>
<dbReference type="GO" id="GO:0016281">
    <property type="term" value="C:eukaryotic translation initiation factor 4F complex"/>
    <property type="evidence" value="ECO:0007669"/>
    <property type="project" value="TreeGrafter"/>
</dbReference>
<dbReference type="PANTHER" id="PTHR11960:SF18">
    <property type="entry name" value="EUKARYOTIC TRANSLATION INITIATION FACTOR 4E HOMOLOGOUS PROTEIN, ISOFORM B"/>
    <property type="match status" value="1"/>
</dbReference>
<keyword evidence="3" id="KW-0694">RNA-binding</keyword>
<keyword evidence="3" id="KW-0396">Initiation factor</keyword>
<dbReference type="PANTHER" id="PTHR11960">
    <property type="entry name" value="EUKARYOTIC TRANSLATION INITIATION FACTOR 4E RELATED"/>
    <property type="match status" value="1"/>
</dbReference>
<comment type="similarity">
    <text evidence="3">Belongs to the eukaryotic initiation factor 4E family.</text>
</comment>
<dbReference type="Proteomes" id="UP000663842">
    <property type="component" value="Unassembled WGS sequence"/>
</dbReference>
<dbReference type="Gene3D" id="2.170.150.20">
    <property type="entry name" value="Peptide methionine sulfoxide reductase"/>
    <property type="match status" value="1"/>
</dbReference>
<feature type="region of interest" description="Disordered" evidence="4">
    <location>
        <begin position="1"/>
        <end position="28"/>
    </location>
</feature>
<feature type="domain" description="MsrB" evidence="5">
    <location>
        <begin position="322"/>
        <end position="447"/>
    </location>
</feature>
<dbReference type="InterPro" id="IPR028110">
    <property type="entry name" value="TMEM254"/>
</dbReference>
<name>A0A819CT08_9BILA</name>
<reference evidence="6" key="1">
    <citation type="submission" date="2021-02" db="EMBL/GenBank/DDBJ databases">
        <authorList>
            <person name="Nowell W R."/>
        </authorList>
    </citation>
    <scope>NUCLEOTIDE SEQUENCE</scope>
</reference>
<protein>
    <recommendedName>
        <fullName evidence="5">MsrB domain-containing protein</fullName>
    </recommendedName>
</protein>
<dbReference type="EMBL" id="CAJOBF010000407">
    <property type="protein sequence ID" value="CAF3812721.1"/>
    <property type="molecule type" value="Genomic_DNA"/>
</dbReference>
<evidence type="ECO:0000256" key="4">
    <source>
        <dbReference type="SAM" id="MobiDB-lite"/>
    </source>
</evidence>
<evidence type="ECO:0000259" key="5">
    <source>
        <dbReference type="PROSITE" id="PS51790"/>
    </source>
</evidence>
<dbReference type="InterPro" id="IPR001040">
    <property type="entry name" value="TIF_eIF_4E"/>
</dbReference>
<dbReference type="Pfam" id="PF14934">
    <property type="entry name" value="TMEM254"/>
    <property type="match status" value="1"/>
</dbReference>
<dbReference type="Pfam" id="PF01652">
    <property type="entry name" value="IF4E"/>
    <property type="match status" value="1"/>
</dbReference>
<dbReference type="InterPro" id="IPR011057">
    <property type="entry name" value="Mss4-like_sf"/>
</dbReference>
<comment type="caution">
    <text evidence="6">The sequence shown here is derived from an EMBL/GenBank/DDBJ whole genome shotgun (WGS) entry which is preliminary data.</text>
</comment>
<proteinExistence type="inferred from homology"/>
<dbReference type="SUPFAM" id="SSF55418">
    <property type="entry name" value="eIF4e-like"/>
    <property type="match status" value="1"/>
</dbReference>
<organism evidence="6 7">
    <name type="scientific">Rotaria magnacalcarata</name>
    <dbReference type="NCBI Taxonomy" id="392030"/>
    <lineage>
        <taxon>Eukaryota</taxon>
        <taxon>Metazoa</taxon>
        <taxon>Spiralia</taxon>
        <taxon>Gnathifera</taxon>
        <taxon>Rotifera</taxon>
        <taxon>Eurotatoria</taxon>
        <taxon>Bdelloidea</taxon>
        <taxon>Philodinida</taxon>
        <taxon>Philodinidae</taxon>
        <taxon>Rotaria</taxon>
    </lineage>
</organism>
<evidence type="ECO:0000313" key="7">
    <source>
        <dbReference type="Proteomes" id="UP000663842"/>
    </source>
</evidence>
<dbReference type="PROSITE" id="PS51790">
    <property type="entry name" value="MSRB"/>
    <property type="match status" value="1"/>
</dbReference>
<dbReference type="Pfam" id="PF01641">
    <property type="entry name" value="SelR"/>
    <property type="match status" value="1"/>
</dbReference>
<dbReference type="InterPro" id="IPR002579">
    <property type="entry name" value="Met_Sox_Rdtase_MsrB_dom"/>
</dbReference>
<sequence length="448" mass="51606">MATNTMDDGEVALENNDKTEESTSPPKDECKVALSDIPFHLLESRWTFWYTHRPTTLRNSSVNYDSCLKKLGSFGSIEEFWCYYDHMKFPSELPLYSDVHLFKENLKPMWEEEGNRLGGKWILRLKKGLSTRLWELLVLAIIGEQFNVGKEICGIVCSIRPQEDLISIWTKTANNQIITQRIKETMKKVLNLPLECPLEYKTHNDSLRDNCSYRNTDRVRYLGLFGDFCYYLISNYRILLCLILWATVTAHLFEAIAARQICLQLNIDQDSTYLWMIQTFILGYPSLSILQGYKRRGLCFTINMSSSSNNQQDKPPAMNLSDAEWKKKLTNKQYRILRQKDTEFPDTGEYNKHFETGIYKCAGCGQELYDSSSKFDSRCGWPAFSSSIDTSVRRQVDADGYREEILCATCNGHLGHVFAGEGLRDASGKIVRERHCVNSASLQFQKGK</sequence>
<feature type="compositionally biased region" description="Basic and acidic residues" evidence="4">
    <location>
        <begin position="15"/>
        <end position="28"/>
    </location>
</feature>
<dbReference type="NCBIfam" id="TIGR00357">
    <property type="entry name" value="peptide-methionine (R)-S-oxide reductase MsrB"/>
    <property type="match status" value="1"/>
</dbReference>
<dbReference type="GO" id="GO:0033743">
    <property type="term" value="F:peptide-methionine (R)-S-oxide reductase activity"/>
    <property type="evidence" value="ECO:0007669"/>
    <property type="project" value="InterPro"/>
</dbReference>
<dbReference type="InterPro" id="IPR023398">
    <property type="entry name" value="TIF_eIF4e-like"/>
</dbReference>
<accession>A0A819CT08</accession>
<dbReference type="AlphaFoldDB" id="A0A819CT08"/>
<dbReference type="GO" id="GO:0003743">
    <property type="term" value="F:translation initiation factor activity"/>
    <property type="evidence" value="ECO:0007669"/>
    <property type="project" value="UniProtKB-KW"/>
</dbReference>
<evidence type="ECO:0000256" key="3">
    <source>
        <dbReference type="RuleBase" id="RU004374"/>
    </source>
</evidence>
<dbReference type="SUPFAM" id="SSF51316">
    <property type="entry name" value="Mss4-like"/>
    <property type="match status" value="1"/>
</dbReference>
<evidence type="ECO:0000256" key="1">
    <source>
        <dbReference type="ARBA" id="ARBA00007174"/>
    </source>
</evidence>
<dbReference type="GO" id="GO:0000340">
    <property type="term" value="F:RNA 7-methylguanosine cap binding"/>
    <property type="evidence" value="ECO:0007669"/>
    <property type="project" value="TreeGrafter"/>
</dbReference>
<gene>
    <name evidence="6" type="ORF">UXM345_LOCUS5475</name>
</gene>
<keyword evidence="3" id="KW-0648">Protein biosynthesis</keyword>
<evidence type="ECO:0000256" key="2">
    <source>
        <dbReference type="ARBA" id="ARBA00023002"/>
    </source>
</evidence>
<evidence type="ECO:0000313" key="6">
    <source>
        <dbReference type="EMBL" id="CAF3812721.1"/>
    </source>
</evidence>